<dbReference type="RefSeq" id="WP_005902736.1">
    <property type="nucleotide sequence ID" value="NZ_ADVK01000023.1"/>
</dbReference>
<name>D5RC84_FUSN2</name>
<evidence type="ECO:0000313" key="1">
    <source>
        <dbReference type="EMBL" id="EFG95548.1"/>
    </source>
</evidence>
<dbReference type="EMBL" id="ADVK01000023">
    <property type="protein sequence ID" value="EFG95548.1"/>
    <property type="molecule type" value="Genomic_DNA"/>
</dbReference>
<organism evidence="1 2">
    <name type="scientific">Fusobacterium nucleatum subsp. nucleatum (strain ATCC 23726 / VPI 4351)</name>
    <dbReference type="NCBI Taxonomy" id="525283"/>
    <lineage>
        <taxon>Bacteria</taxon>
        <taxon>Fusobacteriati</taxon>
        <taxon>Fusobacteriota</taxon>
        <taxon>Fusobacteriia</taxon>
        <taxon>Fusobacteriales</taxon>
        <taxon>Fusobacteriaceae</taxon>
        <taxon>Fusobacterium</taxon>
    </lineage>
</organism>
<dbReference type="AlphaFoldDB" id="D5RC84"/>
<reference evidence="1 2" key="1">
    <citation type="submission" date="2010-04" db="EMBL/GenBank/DDBJ databases">
        <authorList>
            <person name="Qin X."/>
            <person name="Bachman B."/>
            <person name="Battles P."/>
            <person name="Bell A."/>
            <person name="Bess C."/>
            <person name="Bickham C."/>
            <person name="Chaboub L."/>
            <person name="Chen D."/>
            <person name="Coyle M."/>
            <person name="Deiros D.R."/>
            <person name="Dinh H."/>
            <person name="Forbes L."/>
            <person name="Fowler G."/>
            <person name="Francisco L."/>
            <person name="Fu Q."/>
            <person name="Gubbala S."/>
            <person name="Hale W."/>
            <person name="Han Y."/>
            <person name="Hemphill L."/>
            <person name="Highlander S.K."/>
            <person name="Hirani K."/>
            <person name="Hogues M."/>
            <person name="Jackson L."/>
            <person name="Jakkamsetti A."/>
            <person name="Javaid M."/>
            <person name="Jiang H."/>
            <person name="Korchina V."/>
            <person name="Kovar C."/>
            <person name="Lara F."/>
            <person name="Lee S."/>
            <person name="Mata R."/>
            <person name="Mathew T."/>
            <person name="Moen C."/>
            <person name="Morales K."/>
            <person name="Munidasa M."/>
            <person name="Nazareth L."/>
            <person name="Ngo R."/>
            <person name="Nguyen L."/>
            <person name="Okwuonu G."/>
            <person name="Ongeri F."/>
            <person name="Patil S."/>
            <person name="Petrosino J."/>
            <person name="Pham C."/>
            <person name="Pham P."/>
            <person name="Pu L.-L."/>
            <person name="Puazo M."/>
            <person name="Raj R."/>
            <person name="Reid J."/>
            <person name="Rouhana J."/>
            <person name="Saada N."/>
            <person name="Shang Y."/>
            <person name="Simmons D."/>
            <person name="Thornton R."/>
            <person name="Warren J."/>
            <person name="Weissenberger G."/>
            <person name="Zhang J."/>
            <person name="Zhang L."/>
            <person name="Zhou C."/>
            <person name="Zhu D."/>
            <person name="Muzny D."/>
            <person name="Worley K."/>
            <person name="Gibbs R."/>
        </authorList>
    </citation>
    <scope>NUCLEOTIDE SEQUENCE [LARGE SCALE GENOMIC DNA]</scope>
    <source>
        <strain evidence="2">ATCC 23726 / VPI 4351</strain>
    </source>
</reference>
<dbReference type="Proteomes" id="UP000003643">
    <property type="component" value="Unassembled WGS sequence"/>
</dbReference>
<protein>
    <submittedName>
        <fullName evidence="1">Uncharacterized protein</fullName>
    </submittedName>
</protein>
<accession>D5RC84</accession>
<proteinExistence type="predicted"/>
<evidence type="ECO:0000313" key="2">
    <source>
        <dbReference type="Proteomes" id="UP000003643"/>
    </source>
</evidence>
<comment type="caution">
    <text evidence="1">The sequence shown here is derived from an EMBL/GenBank/DDBJ whole genome shotgun (WGS) entry which is preliminary data.</text>
</comment>
<sequence length="226" mass="27417">MKNIFKDYLDIFEKYPKDEYLTKEERKERYKLLQEYEKRNYQDEISIDEFQNFTSLYIDKIDISSQFIGKFLKVLKNNINNGGTFALKFLIGDKDENDYYLKFFKLLYDELGDRINLINKLLEKEPDYLPAIKQKYKILSNYVDFSIHEMPWGILLDKPISEKDAKIEALADLDNFSKLSKKLGKDNEKYIEECRIYYNAWFDFLDNKDKYKSYEEYLEKNNILRK</sequence>
<gene>
    <name evidence="1" type="ORF">HMPREF0397_0819</name>
</gene>